<dbReference type="Pfam" id="PF01872">
    <property type="entry name" value="RibD_C"/>
    <property type="match status" value="1"/>
</dbReference>
<evidence type="ECO:0000313" key="2">
    <source>
        <dbReference type="EMBL" id="OUQ04922.1"/>
    </source>
</evidence>
<dbReference type="Gene3D" id="3.40.430.10">
    <property type="entry name" value="Dihydrofolate Reductase, subunit A"/>
    <property type="match status" value="1"/>
</dbReference>
<protein>
    <submittedName>
        <fullName evidence="2">Riboflavin biosynthesis protein RibD</fullName>
    </submittedName>
</protein>
<sequence>MRKVILYIAMSLDGFIASKDGKVDWLHGQNVDEENIDTYSSFIKDVDTVIMGWNTYYQIKNELSPDNWVYDSLTSYIITHRKLDSTNNINFVQKNSNELVRNLKQKNGKSIWICGGAKIIQPLIQDNLIDEYYISVIPTILGDGIRLFAPGSNELKLKLKSTQSYNGITELIYTRR</sequence>
<dbReference type="InterPro" id="IPR050765">
    <property type="entry name" value="Riboflavin_Biosynth_HTPR"/>
</dbReference>
<reference evidence="3" key="1">
    <citation type="submission" date="2017-04" db="EMBL/GenBank/DDBJ databases">
        <title>Function of individual gut microbiota members based on whole genome sequencing of pure cultures obtained from chicken caecum.</title>
        <authorList>
            <person name="Medvecky M."/>
            <person name="Cejkova D."/>
            <person name="Polansky O."/>
            <person name="Karasova D."/>
            <person name="Kubasova T."/>
            <person name="Cizek A."/>
            <person name="Rychlik I."/>
        </authorList>
    </citation>
    <scope>NUCLEOTIDE SEQUENCE [LARGE SCALE GENOMIC DNA]</scope>
    <source>
        <strain evidence="3">An149</strain>
    </source>
</reference>
<gene>
    <name evidence="2" type="ORF">B5E91_07885</name>
</gene>
<dbReference type="GO" id="GO:0009231">
    <property type="term" value="P:riboflavin biosynthetic process"/>
    <property type="evidence" value="ECO:0007669"/>
    <property type="project" value="InterPro"/>
</dbReference>
<dbReference type="SUPFAM" id="SSF53597">
    <property type="entry name" value="Dihydrofolate reductase-like"/>
    <property type="match status" value="1"/>
</dbReference>
<dbReference type="EMBL" id="NFLB01000008">
    <property type="protein sequence ID" value="OUQ04922.1"/>
    <property type="molecule type" value="Genomic_DNA"/>
</dbReference>
<evidence type="ECO:0000313" key="3">
    <source>
        <dbReference type="Proteomes" id="UP000196258"/>
    </source>
</evidence>
<dbReference type="Proteomes" id="UP000196258">
    <property type="component" value="Unassembled WGS sequence"/>
</dbReference>
<dbReference type="InterPro" id="IPR002734">
    <property type="entry name" value="RibDG_C"/>
</dbReference>
<dbReference type="RefSeq" id="WP_087256644.1">
    <property type="nucleotide sequence ID" value="NZ_CAMMFM010000033.1"/>
</dbReference>
<dbReference type="PANTHER" id="PTHR38011">
    <property type="entry name" value="DIHYDROFOLATE REDUCTASE FAMILY PROTEIN (AFU_ORTHOLOGUE AFUA_8G06820)"/>
    <property type="match status" value="1"/>
</dbReference>
<organism evidence="2 3">
    <name type="scientific">Thomasclavelia spiroformis</name>
    <dbReference type="NCBI Taxonomy" id="29348"/>
    <lineage>
        <taxon>Bacteria</taxon>
        <taxon>Bacillati</taxon>
        <taxon>Bacillota</taxon>
        <taxon>Erysipelotrichia</taxon>
        <taxon>Erysipelotrichales</taxon>
        <taxon>Coprobacillaceae</taxon>
        <taxon>Thomasclavelia</taxon>
    </lineage>
</organism>
<comment type="caution">
    <text evidence="2">The sequence shown here is derived from an EMBL/GenBank/DDBJ whole genome shotgun (WGS) entry which is preliminary data.</text>
</comment>
<name>A0A1Y4Q1L5_9FIRM</name>
<dbReference type="PANTHER" id="PTHR38011:SF11">
    <property type="entry name" value="2,5-DIAMINO-6-RIBOSYLAMINO-4(3H)-PYRIMIDINONE 5'-PHOSPHATE REDUCTASE"/>
    <property type="match status" value="1"/>
</dbReference>
<feature type="domain" description="Bacterial bifunctional deaminase-reductase C-terminal" evidence="1">
    <location>
        <begin position="2"/>
        <end position="165"/>
    </location>
</feature>
<evidence type="ECO:0000259" key="1">
    <source>
        <dbReference type="Pfam" id="PF01872"/>
    </source>
</evidence>
<accession>A0A1Y4Q1L5</accession>
<proteinExistence type="predicted"/>
<dbReference type="InterPro" id="IPR024072">
    <property type="entry name" value="DHFR-like_dom_sf"/>
</dbReference>
<dbReference type="GO" id="GO:0008703">
    <property type="term" value="F:5-amino-6-(5-phosphoribosylamino)uracil reductase activity"/>
    <property type="evidence" value="ECO:0007669"/>
    <property type="project" value="InterPro"/>
</dbReference>
<dbReference type="AlphaFoldDB" id="A0A1Y4Q1L5"/>